<feature type="compositionally biased region" description="Basic and acidic residues" evidence="1">
    <location>
        <begin position="281"/>
        <end position="296"/>
    </location>
</feature>
<dbReference type="Proteomes" id="UP000224567">
    <property type="component" value="Unassembled WGS sequence"/>
</dbReference>
<organism evidence="2 3">
    <name type="scientific">Capsicum baccatum</name>
    <name type="common">Peruvian pepper</name>
    <dbReference type="NCBI Taxonomy" id="33114"/>
    <lineage>
        <taxon>Eukaryota</taxon>
        <taxon>Viridiplantae</taxon>
        <taxon>Streptophyta</taxon>
        <taxon>Embryophyta</taxon>
        <taxon>Tracheophyta</taxon>
        <taxon>Spermatophyta</taxon>
        <taxon>Magnoliopsida</taxon>
        <taxon>eudicotyledons</taxon>
        <taxon>Gunneridae</taxon>
        <taxon>Pentapetalae</taxon>
        <taxon>asterids</taxon>
        <taxon>lamiids</taxon>
        <taxon>Solanales</taxon>
        <taxon>Solanaceae</taxon>
        <taxon>Solanoideae</taxon>
        <taxon>Capsiceae</taxon>
        <taxon>Capsicum</taxon>
    </lineage>
</organism>
<reference evidence="2 3" key="1">
    <citation type="journal article" date="2017" name="Genome Biol.">
        <title>New reference genome sequences of hot pepper reveal the massive evolution of plant disease-resistance genes by retroduplication.</title>
        <authorList>
            <person name="Kim S."/>
            <person name="Park J."/>
            <person name="Yeom S.I."/>
            <person name="Kim Y.M."/>
            <person name="Seo E."/>
            <person name="Kim K.T."/>
            <person name="Kim M.S."/>
            <person name="Lee J.M."/>
            <person name="Cheong K."/>
            <person name="Shin H.S."/>
            <person name="Kim S.B."/>
            <person name="Han K."/>
            <person name="Lee J."/>
            <person name="Park M."/>
            <person name="Lee H.A."/>
            <person name="Lee H.Y."/>
            <person name="Lee Y."/>
            <person name="Oh S."/>
            <person name="Lee J.H."/>
            <person name="Choi E."/>
            <person name="Choi E."/>
            <person name="Lee S.E."/>
            <person name="Jeon J."/>
            <person name="Kim H."/>
            <person name="Choi G."/>
            <person name="Song H."/>
            <person name="Lee J."/>
            <person name="Lee S.C."/>
            <person name="Kwon J.K."/>
            <person name="Lee H.Y."/>
            <person name="Koo N."/>
            <person name="Hong Y."/>
            <person name="Kim R.W."/>
            <person name="Kang W.H."/>
            <person name="Huh J.H."/>
            <person name="Kang B.C."/>
            <person name="Yang T.J."/>
            <person name="Lee Y.H."/>
            <person name="Bennetzen J.L."/>
            <person name="Choi D."/>
        </authorList>
    </citation>
    <scope>NUCLEOTIDE SEQUENCE [LARGE SCALE GENOMIC DNA]</scope>
    <source>
        <strain evidence="3">cv. PBC81</strain>
    </source>
</reference>
<evidence type="ECO:0000313" key="3">
    <source>
        <dbReference type="Proteomes" id="UP000224567"/>
    </source>
</evidence>
<feature type="compositionally biased region" description="Low complexity" evidence="1">
    <location>
        <begin position="119"/>
        <end position="135"/>
    </location>
</feature>
<dbReference type="OrthoDB" id="1922866at2759"/>
<keyword evidence="3" id="KW-1185">Reference proteome</keyword>
<sequence>MSNQRPFSWFRLAPFGRQVQPTPAPAPAPPTTPRPRAFRAPAPQPFRPPAPQPRPTIRPTAPAVTAPPPTAPTRALFPGTTTTQQPVPKSPTPSTAPGSPAKSIPATSVPASPIIKEVPSSSPTSPTLLPITSSSFNLRSPETKTSKPAASPPKTAPPAATTTTATAPTAATTTLSSRIVKPSSESPPKHPEIKPLFHPPAQARAAPQEEKKLMLGQETAGYSKMNEKSAMANKKVTKFEKLPRRVVTLIGENKGAIMLLNPNSTKKSYTNVFGGKSQTVGKKEDGEMGSKKKKEDQNDMNIMEMDESTLFINNGLFDRNVKKNEVIISKDENIEDKQLLLRDDSMPHLLGNWKGGILTIGTFGFDDLQIKDQLSTGLVDDDVDDHEECEIIEVSDHEEQNSMMHAENGHEIISHDDEVPMANVITGNVVPVASRNDDDDDESNKGSKKGRITLADLFSADQLSDEEKVQLPDLHDVTNIYKKESKSPQVKNGVSFAKKFIPRVKEDSRLTLKLQKLMTRALKKKVHPDLENKNHKNSRAAAASTMLQLSRITSESVSLLQILVHSSLIAWK</sequence>
<proteinExistence type="predicted"/>
<dbReference type="STRING" id="33114.A0A2G2W6V7"/>
<feature type="compositionally biased region" description="Pro residues" evidence="1">
    <location>
        <begin position="42"/>
        <end position="56"/>
    </location>
</feature>
<feature type="compositionally biased region" description="Low complexity" evidence="1">
    <location>
        <begin position="92"/>
        <end position="103"/>
    </location>
</feature>
<feature type="compositionally biased region" description="Polar residues" evidence="1">
    <location>
        <begin position="270"/>
        <end position="280"/>
    </location>
</feature>
<feature type="compositionally biased region" description="Low complexity" evidence="1">
    <location>
        <begin position="157"/>
        <end position="174"/>
    </location>
</feature>
<protein>
    <submittedName>
        <fullName evidence="2">Uncharacterized protein</fullName>
    </submittedName>
</protein>
<dbReference type="InterPro" id="IPR044989">
    <property type="entry name" value="TAC1"/>
</dbReference>
<comment type="caution">
    <text evidence="2">The sequence shown here is derived from an EMBL/GenBank/DDBJ whole genome shotgun (WGS) entry which is preliminary data.</text>
</comment>
<dbReference type="GO" id="GO:0001763">
    <property type="term" value="P:morphogenesis of a branching structure"/>
    <property type="evidence" value="ECO:0007669"/>
    <property type="project" value="InterPro"/>
</dbReference>
<dbReference type="PANTHER" id="PTHR38366:SF2">
    <property type="entry name" value="PROTEIN TILLER ANGLE CONTROL 1"/>
    <property type="match status" value="1"/>
</dbReference>
<name>A0A2G2W6V7_CAPBA</name>
<feature type="region of interest" description="Disordered" evidence="1">
    <location>
        <begin position="1"/>
        <end position="207"/>
    </location>
</feature>
<dbReference type="AlphaFoldDB" id="A0A2G2W6V7"/>
<reference evidence="3" key="2">
    <citation type="journal article" date="2017" name="J. Anim. Genet.">
        <title>Multiple reference genome sequences of hot pepper reveal the massive evolution of plant disease resistance genes by retroduplication.</title>
        <authorList>
            <person name="Kim S."/>
            <person name="Park J."/>
            <person name="Yeom S.-I."/>
            <person name="Kim Y.-M."/>
            <person name="Seo E."/>
            <person name="Kim K.-T."/>
            <person name="Kim M.-S."/>
            <person name="Lee J.M."/>
            <person name="Cheong K."/>
            <person name="Shin H.-S."/>
            <person name="Kim S.-B."/>
            <person name="Han K."/>
            <person name="Lee J."/>
            <person name="Park M."/>
            <person name="Lee H.-A."/>
            <person name="Lee H.-Y."/>
            <person name="Lee Y."/>
            <person name="Oh S."/>
            <person name="Lee J.H."/>
            <person name="Choi E."/>
            <person name="Choi E."/>
            <person name="Lee S.E."/>
            <person name="Jeon J."/>
            <person name="Kim H."/>
            <person name="Choi G."/>
            <person name="Song H."/>
            <person name="Lee J."/>
            <person name="Lee S.-C."/>
            <person name="Kwon J.-K."/>
            <person name="Lee H.-Y."/>
            <person name="Koo N."/>
            <person name="Hong Y."/>
            <person name="Kim R.W."/>
            <person name="Kang W.-H."/>
            <person name="Huh J.H."/>
            <person name="Kang B.-C."/>
            <person name="Yang T.-J."/>
            <person name="Lee Y.-H."/>
            <person name="Bennetzen J.L."/>
            <person name="Choi D."/>
        </authorList>
    </citation>
    <scope>NUCLEOTIDE SEQUENCE [LARGE SCALE GENOMIC DNA]</scope>
    <source>
        <strain evidence="3">cv. PBC81</strain>
    </source>
</reference>
<dbReference type="PANTHER" id="PTHR38366">
    <property type="entry name" value="NAD-DEPENDENT PROTEIN DEACETYLASE HST1-LIKE PROTEIN"/>
    <property type="match status" value="1"/>
</dbReference>
<accession>A0A2G2W6V7</accession>
<feature type="compositionally biased region" description="Pro residues" evidence="1">
    <location>
        <begin position="22"/>
        <end position="33"/>
    </location>
</feature>
<evidence type="ECO:0000256" key="1">
    <source>
        <dbReference type="SAM" id="MobiDB-lite"/>
    </source>
</evidence>
<gene>
    <name evidence="2" type="ORF">CQW23_19806</name>
</gene>
<evidence type="ECO:0000313" key="2">
    <source>
        <dbReference type="EMBL" id="PHT40952.1"/>
    </source>
</evidence>
<dbReference type="EMBL" id="MLFT02000008">
    <property type="protein sequence ID" value="PHT40952.1"/>
    <property type="molecule type" value="Genomic_DNA"/>
</dbReference>
<feature type="region of interest" description="Disordered" evidence="1">
    <location>
        <begin position="270"/>
        <end position="296"/>
    </location>
</feature>